<feature type="compositionally biased region" description="Low complexity" evidence="1">
    <location>
        <begin position="108"/>
        <end position="121"/>
    </location>
</feature>
<sequence length="154" mass="17154">KMEGNDSTPCSSRPPRTPSSIRETRERNPRDGRRNESSDEFLARAIQQMEKRVEEEQSRPSSPAFVLPPPRAPRTPTYCISSPSMSQDIRPASAPSLFVRPSLPPRTPTGSSPISRSSPSGLQQARSSHLTTPSKSPYQESPSFDFQRTPQRPH</sequence>
<name>A0AAV5STT5_9BILA</name>
<organism evidence="2 3">
    <name type="scientific">Pristionchus entomophagus</name>
    <dbReference type="NCBI Taxonomy" id="358040"/>
    <lineage>
        <taxon>Eukaryota</taxon>
        <taxon>Metazoa</taxon>
        <taxon>Ecdysozoa</taxon>
        <taxon>Nematoda</taxon>
        <taxon>Chromadorea</taxon>
        <taxon>Rhabditida</taxon>
        <taxon>Rhabditina</taxon>
        <taxon>Diplogasteromorpha</taxon>
        <taxon>Diplogasteroidea</taxon>
        <taxon>Neodiplogasteridae</taxon>
        <taxon>Pristionchus</taxon>
    </lineage>
</organism>
<evidence type="ECO:0000313" key="3">
    <source>
        <dbReference type="Proteomes" id="UP001432027"/>
    </source>
</evidence>
<accession>A0AAV5STT5</accession>
<feature type="compositionally biased region" description="Basic and acidic residues" evidence="1">
    <location>
        <begin position="49"/>
        <end position="58"/>
    </location>
</feature>
<evidence type="ECO:0000256" key="1">
    <source>
        <dbReference type="SAM" id="MobiDB-lite"/>
    </source>
</evidence>
<dbReference type="Proteomes" id="UP001432027">
    <property type="component" value="Unassembled WGS sequence"/>
</dbReference>
<feature type="region of interest" description="Disordered" evidence="1">
    <location>
        <begin position="1"/>
        <end position="154"/>
    </location>
</feature>
<dbReference type="AlphaFoldDB" id="A0AAV5STT5"/>
<feature type="compositionally biased region" description="Basic and acidic residues" evidence="1">
    <location>
        <begin position="22"/>
        <end position="37"/>
    </location>
</feature>
<feature type="compositionally biased region" description="Low complexity" evidence="1">
    <location>
        <begin position="7"/>
        <end position="21"/>
    </location>
</feature>
<keyword evidence="3" id="KW-1185">Reference proteome</keyword>
<reference evidence="2" key="1">
    <citation type="submission" date="2023-10" db="EMBL/GenBank/DDBJ databases">
        <title>Genome assembly of Pristionchus species.</title>
        <authorList>
            <person name="Yoshida K."/>
            <person name="Sommer R.J."/>
        </authorList>
    </citation>
    <scope>NUCLEOTIDE SEQUENCE</scope>
    <source>
        <strain evidence="2">RS0144</strain>
    </source>
</reference>
<feature type="non-terminal residue" evidence="2">
    <location>
        <position position="154"/>
    </location>
</feature>
<evidence type="ECO:0000313" key="2">
    <source>
        <dbReference type="EMBL" id="GMS84013.1"/>
    </source>
</evidence>
<gene>
    <name evidence="2" type="ORF">PENTCL1PPCAC_6188</name>
</gene>
<feature type="non-terminal residue" evidence="2">
    <location>
        <position position="1"/>
    </location>
</feature>
<proteinExistence type="predicted"/>
<comment type="caution">
    <text evidence="2">The sequence shown here is derived from an EMBL/GenBank/DDBJ whole genome shotgun (WGS) entry which is preliminary data.</text>
</comment>
<feature type="compositionally biased region" description="Polar residues" evidence="1">
    <location>
        <begin position="122"/>
        <end position="154"/>
    </location>
</feature>
<protein>
    <submittedName>
        <fullName evidence="2">Uncharacterized protein</fullName>
    </submittedName>
</protein>
<dbReference type="EMBL" id="BTSX01000002">
    <property type="protein sequence ID" value="GMS84013.1"/>
    <property type="molecule type" value="Genomic_DNA"/>
</dbReference>
<feature type="compositionally biased region" description="Polar residues" evidence="1">
    <location>
        <begin position="78"/>
        <end position="87"/>
    </location>
</feature>